<dbReference type="Pfam" id="PF14032">
    <property type="entry name" value="PknH_C"/>
    <property type="match status" value="1"/>
</dbReference>
<dbReference type="InterPro" id="IPR026954">
    <property type="entry name" value="PknH-like_Extracell"/>
</dbReference>
<evidence type="ECO:0000313" key="4">
    <source>
        <dbReference type="Proteomes" id="UP000240988"/>
    </source>
</evidence>
<protein>
    <submittedName>
        <fullName evidence="3">Mycobacterium rhizamassiliense ORFan</fullName>
    </submittedName>
</protein>
<gene>
    <name evidence="3" type="ORF">MRAB57_556</name>
</gene>
<keyword evidence="4" id="KW-1185">Reference proteome</keyword>
<dbReference type="EMBL" id="FUFA01000002">
    <property type="protein sequence ID" value="SPM32757.1"/>
    <property type="molecule type" value="Genomic_DNA"/>
</dbReference>
<feature type="chain" id="PRO_5039683710" evidence="1">
    <location>
        <begin position="18"/>
        <end position="207"/>
    </location>
</feature>
<keyword evidence="1" id="KW-0732">Signal</keyword>
<evidence type="ECO:0000259" key="2">
    <source>
        <dbReference type="Pfam" id="PF14032"/>
    </source>
</evidence>
<dbReference type="AlphaFoldDB" id="A0A2U3NMI4"/>
<name>A0A2U3NMI4_9MYCO</name>
<evidence type="ECO:0000313" key="3">
    <source>
        <dbReference type="EMBL" id="SPM32757.1"/>
    </source>
</evidence>
<feature type="signal peptide" evidence="1">
    <location>
        <begin position="1"/>
        <end position="17"/>
    </location>
</feature>
<sequence>MCLLTCIALVVVGCGNAGPGPTSKAASTSAAPVAVERIDSVTLAGPDLQALGIDYEPEEVEKAVPHWFDIDQSDPCRQLDWYSGLQPFLAFRLVNSRGPSNFGIQQTVAVYADGPAAKAVFDKYSGYAASCKAKGGPRVFTTATPTELASSVPTADEVGEYRGNIAASDIRVVENVVIDVQSFRRRDGVAMTAQIAERISARVKSIA</sequence>
<dbReference type="Proteomes" id="UP000240988">
    <property type="component" value="Unassembled WGS sequence"/>
</dbReference>
<proteinExistence type="predicted"/>
<accession>A0A2U3NMI4</accession>
<feature type="domain" description="PknH-like extracellular" evidence="2">
    <location>
        <begin position="95"/>
        <end position="202"/>
    </location>
</feature>
<dbReference type="Gene3D" id="3.40.1000.70">
    <property type="entry name" value="PknH-like extracellular domain"/>
    <property type="match status" value="1"/>
</dbReference>
<dbReference type="InterPro" id="IPR038232">
    <property type="entry name" value="PknH-like_Extracell_sf"/>
</dbReference>
<evidence type="ECO:0000256" key="1">
    <source>
        <dbReference type="SAM" id="SignalP"/>
    </source>
</evidence>
<organism evidence="3 4">
    <name type="scientific">Mycobacterium rhizamassiliense</name>
    <dbReference type="NCBI Taxonomy" id="1841860"/>
    <lineage>
        <taxon>Bacteria</taxon>
        <taxon>Bacillati</taxon>
        <taxon>Actinomycetota</taxon>
        <taxon>Actinomycetes</taxon>
        <taxon>Mycobacteriales</taxon>
        <taxon>Mycobacteriaceae</taxon>
        <taxon>Mycobacterium</taxon>
    </lineage>
</organism>
<reference evidence="3 4" key="1">
    <citation type="submission" date="2017-01" db="EMBL/GenBank/DDBJ databases">
        <authorList>
            <consortium name="Urmite Genomes"/>
        </authorList>
    </citation>
    <scope>NUCLEOTIDE SEQUENCE [LARGE SCALE GENOMIC DNA]</scope>
    <source>
        <strain evidence="3 4">AB57</strain>
    </source>
</reference>